<gene>
    <name evidence="3" type="ORF">FHX71_001926</name>
</gene>
<dbReference type="RefSeq" id="WP_182615716.1">
    <property type="nucleotide sequence ID" value="NZ_BAAATF010000006.1"/>
</dbReference>
<comment type="caution">
    <text evidence="3">The sequence shown here is derived from an EMBL/GenBank/DDBJ whole genome shotgun (WGS) entry which is preliminary data.</text>
</comment>
<feature type="region of interest" description="Disordered" evidence="1">
    <location>
        <begin position="36"/>
        <end position="61"/>
    </location>
</feature>
<feature type="signal peptide" evidence="2">
    <location>
        <begin position="1"/>
        <end position="33"/>
    </location>
</feature>
<keyword evidence="2" id="KW-0732">Signal</keyword>
<evidence type="ECO:0000313" key="3">
    <source>
        <dbReference type="EMBL" id="MBA8807984.1"/>
    </source>
</evidence>
<proteinExistence type="predicted"/>
<protein>
    <recommendedName>
        <fullName evidence="5">Lipoprotein</fullName>
    </recommendedName>
</protein>
<evidence type="ECO:0008006" key="5">
    <source>
        <dbReference type="Google" id="ProtNLM"/>
    </source>
</evidence>
<dbReference type="Proteomes" id="UP000540568">
    <property type="component" value="Unassembled WGS sequence"/>
</dbReference>
<evidence type="ECO:0000256" key="2">
    <source>
        <dbReference type="SAM" id="SignalP"/>
    </source>
</evidence>
<reference evidence="3 4" key="1">
    <citation type="submission" date="2020-07" db="EMBL/GenBank/DDBJ databases">
        <title>Sequencing the genomes of 1000 actinobacteria strains.</title>
        <authorList>
            <person name="Klenk H.-P."/>
        </authorList>
    </citation>
    <scope>NUCLEOTIDE SEQUENCE [LARGE SCALE GENOMIC DNA]</scope>
    <source>
        <strain evidence="3 4">DSM 44121</strain>
    </source>
</reference>
<name>A0A7W3J8B5_9MICO</name>
<feature type="chain" id="PRO_5030710867" description="Lipoprotein" evidence="2">
    <location>
        <begin position="34"/>
        <end position="256"/>
    </location>
</feature>
<evidence type="ECO:0000313" key="4">
    <source>
        <dbReference type="Proteomes" id="UP000540568"/>
    </source>
</evidence>
<evidence type="ECO:0000256" key="1">
    <source>
        <dbReference type="SAM" id="MobiDB-lite"/>
    </source>
</evidence>
<accession>A0A7W3J8B5</accession>
<organism evidence="3 4">
    <name type="scientific">Promicromonospora sukumoe</name>
    <dbReference type="NCBI Taxonomy" id="88382"/>
    <lineage>
        <taxon>Bacteria</taxon>
        <taxon>Bacillati</taxon>
        <taxon>Actinomycetota</taxon>
        <taxon>Actinomycetes</taxon>
        <taxon>Micrococcales</taxon>
        <taxon>Promicromonosporaceae</taxon>
        <taxon>Promicromonospora</taxon>
    </lineage>
</organism>
<dbReference type="PROSITE" id="PS51257">
    <property type="entry name" value="PROKAR_LIPOPROTEIN"/>
    <property type="match status" value="1"/>
</dbReference>
<dbReference type="EMBL" id="JACGWV010000001">
    <property type="protein sequence ID" value="MBA8807984.1"/>
    <property type="molecule type" value="Genomic_DNA"/>
</dbReference>
<dbReference type="AlphaFoldDB" id="A0A7W3J8B5"/>
<keyword evidence="4" id="KW-1185">Reference proteome</keyword>
<feature type="compositionally biased region" description="Low complexity" evidence="1">
    <location>
        <begin position="36"/>
        <end position="50"/>
    </location>
</feature>
<sequence length="256" mass="26143">MRRSTLVPAGLITNVLKAVLAVGLSVGLTTGCAAGTPGAGPDDADPANPADRADRSDGTGTGFAEVLAGPAPTADYAWYPETVSAALPSVRYADGGEAHASELAAVGRFTSWAAGEPGHPSMEEIDLTFAVDEVVESLGDLTMLEGTTVTVHVAVDGSADSDTDTDRMAEELLALDDVVLFLNHVGPEPWPPPEWVVVFDNTFLGDVHDDGTITWPVAEAIAANNPADSHPEADVTTLDELRAAAGAASEAAATAG</sequence>